<evidence type="ECO:0000313" key="1">
    <source>
        <dbReference type="EnsemblMetazoa" id="AATE010655-PA.1"/>
    </source>
</evidence>
<accession>A0A182J3H3</accession>
<sequence length="403" mass="43125">MVAVRVRNLRVRCGRRQHVVPLEVQLVVPMVRTNLLVVVVGILIAAGATRAAGSRATDRLLVLLAVSRSGGVDTVVRLGTYTLSGMLRLVVVVEPYATRLNTAAMLCSRLMPPSPSPNACTGALPSPPFVSSRTAPTPSSSSGKPDVAGAPGLCQGWHSKILLTKMISSRASVWLAYRTWLLLLWCAGGLRHPVADVTRTCSWTVLPSVASTSSDHPFLLSLPVIVVGLILLLLPLMLLNRGSLLSLLLPLLLSLWRVVNSASAIPHTRLLSLLAFVAGLFLWGMVQGCTLHNPSVDTPDSPGHSSAVPIARGDPRNFTTLASDVVPAGPSSHTLLLGGTFRSHRRSFKMSCHGIERIETSSVPFVGPAEKDVMVEAKCWAWPLPLSREGDILWLMDRSGPEG</sequence>
<dbReference type="EnsemblMetazoa" id="AATE010655-RA">
    <property type="protein sequence ID" value="AATE010655-PA.1"/>
    <property type="gene ID" value="AATE010655"/>
</dbReference>
<organism evidence="1">
    <name type="scientific">Anopheles atroparvus</name>
    <name type="common">European mosquito</name>
    <dbReference type="NCBI Taxonomy" id="41427"/>
    <lineage>
        <taxon>Eukaryota</taxon>
        <taxon>Metazoa</taxon>
        <taxon>Ecdysozoa</taxon>
        <taxon>Arthropoda</taxon>
        <taxon>Hexapoda</taxon>
        <taxon>Insecta</taxon>
        <taxon>Pterygota</taxon>
        <taxon>Neoptera</taxon>
        <taxon>Endopterygota</taxon>
        <taxon>Diptera</taxon>
        <taxon>Nematocera</taxon>
        <taxon>Culicoidea</taxon>
        <taxon>Culicidae</taxon>
        <taxon>Anophelinae</taxon>
        <taxon>Anopheles</taxon>
    </lineage>
</organism>
<reference evidence="1" key="1">
    <citation type="submission" date="2022-08" db="UniProtKB">
        <authorList>
            <consortium name="EnsemblMetazoa"/>
        </authorList>
    </citation>
    <scope>IDENTIFICATION</scope>
    <source>
        <strain evidence="1">EBRO</strain>
    </source>
</reference>
<protein>
    <submittedName>
        <fullName evidence="1">Uncharacterized protein</fullName>
    </submittedName>
</protein>
<dbReference type="AlphaFoldDB" id="A0A182J3H3"/>
<dbReference type="VEuPathDB" id="VectorBase:AATE010655"/>
<proteinExistence type="predicted"/>
<name>A0A182J3H3_ANOAO</name>